<feature type="transmembrane region" description="Helical" evidence="6">
    <location>
        <begin position="139"/>
        <end position="157"/>
    </location>
</feature>
<evidence type="ECO:0000256" key="3">
    <source>
        <dbReference type="ARBA" id="ARBA00022692"/>
    </source>
</evidence>
<name>A0A1I0HNM2_9BACT</name>
<evidence type="ECO:0000256" key="4">
    <source>
        <dbReference type="ARBA" id="ARBA00022989"/>
    </source>
</evidence>
<feature type="transmembrane region" description="Helical" evidence="6">
    <location>
        <begin position="290"/>
        <end position="308"/>
    </location>
</feature>
<organism evidence="8 9">
    <name type="scientific">Stigmatella erecta</name>
    <dbReference type="NCBI Taxonomy" id="83460"/>
    <lineage>
        <taxon>Bacteria</taxon>
        <taxon>Pseudomonadati</taxon>
        <taxon>Myxococcota</taxon>
        <taxon>Myxococcia</taxon>
        <taxon>Myxococcales</taxon>
        <taxon>Cystobacterineae</taxon>
        <taxon>Archangiaceae</taxon>
        <taxon>Stigmatella</taxon>
    </lineage>
</organism>
<reference evidence="9" key="1">
    <citation type="submission" date="2016-10" db="EMBL/GenBank/DDBJ databases">
        <authorList>
            <person name="Varghese N."/>
            <person name="Submissions S."/>
        </authorList>
    </citation>
    <scope>NUCLEOTIDE SEQUENCE [LARGE SCALE GENOMIC DNA]</scope>
    <source>
        <strain evidence="9">DSM 16858</strain>
    </source>
</reference>
<proteinExistence type="inferred from homology"/>
<dbReference type="GO" id="GO:0016020">
    <property type="term" value="C:membrane"/>
    <property type="evidence" value="ECO:0007669"/>
    <property type="project" value="UniProtKB-SubCell"/>
</dbReference>
<feature type="domain" description="EamA" evidence="7">
    <location>
        <begin position="171"/>
        <end position="304"/>
    </location>
</feature>
<dbReference type="PANTHER" id="PTHR32322">
    <property type="entry name" value="INNER MEMBRANE TRANSPORTER"/>
    <property type="match status" value="1"/>
</dbReference>
<evidence type="ECO:0000313" key="9">
    <source>
        <dbReference type="Proteomes" id="UP000199181"/>
    </source>
</evidence>
<dbReference type="Pfam" id="PF00892">
    <property type="entry name" value="EamA"/>
    <property type="match status" value="2"/>
</dbReference>
<feature type="transmembrane region" description="Helical" evidence="6">
    <location>
        <begin position="169"/>
        <end position="189"/>
    </location>
</feature>
<feature type="transmembrane region" description="Helical" evidence="6">
    <location>
        <begin position="51"/>
        <end position="71"/>
    </location>
</feature>
<dbReference type="PANTHER" id="PTHR32322:SF2">
    <property type="entry name" value="EAMA DOMAIN-CONTAINING PROTEIN"/>
    <property type="match status" value="1"/>
</dbReference>
<keyword evidence="3 6" id="KW-0812">Transmembrane</keyword>
<evidence type="ECO:0000256" key="5">
    <source>
        <dbReference type="ARBA" id="ARBA00023136"/>
    </source>
</evidence>
<keyword evidence="5 6" id="KW-0472">Membrane</keyword>
<evidence type="ECO:0000259" key="7">
    <source>
        <dbReference type="Pfam" id="PF00892"/>
    </source>
</evidence>
<dbReference type="SUPFAM" id="SSF103481">
    <property type="entry name" value="Multidrug resistance efflux transporter EmrE"/>
    <property type="match status" value="2"/>
</dbReference>
<evidence type="ECO:0000256" key="6">
    <source>
        <dbReference type="SAM" id="Phobius"/>
    </source>
</evidence>
<feature type="transmembrane region" description="Helical" evidence="6">
    <location>
        <begin position="201"/>
        <end position="221"/>
    </location>
</feature>
<dbReference type="InterPro" id="IPR000620">
    <property type="entry name" value="EamA_dom"/>
</dbReference>
<keyword evidence="9" id="KW-1185">Reference proteome</keyword>
<evidence type="ECO:0000256" key="2">
    <source>
        <dbReference type="ARBA" id="ARBA00007362"/>
    </source>
</evidence>
<feature type="transmembrane region" description="Helical" evidence="6">
    <location>
        <begin position="83"/>
        <end position="104"/>
    </location>
</feature>
<feature type="transmembrane region" description="Helical" evidence="6">
    <location>
        <begin position="233"/>
        <end position="256"/>
    </location>
</feature>
<feature type="domain" description="EamA" evidence="7">
    <location>
        <begin position="30"/>
        <end position="154"/>
    </location>
</feature>
<evidence type="ECO:0000313" key="8">
    <source>
        <dbReference type="EMBL" id="SET85556.1"/>
    </source>
</evidence>
<dbReference type="InterPro" id="IPR050638">
    <property type="entry name" value="AA-Vitamin_Transporters"/>
</dbReference>
<evidence type="ECO:0000256" key="1">
    <source>
        <dbReference type="ARBA" id="ARBA00004141"/>
    </source>
</evidence>
<comment type="subcellular location">
    <subcellularLocation>
        <location evidence="1">Membrane</location>
        <topology evidence="1">Multi-pass membrane protein</topology>
    </subcellularLocation>
</comment>
<accession>A0A1I0HNM2</accession>
<gene>
    <name evidence="8" type="ORF">SAMN05443639_10525</name>
</gene>
<feature type="transmembrane region" description="Helical" evidence="6">
    <location>
        <begin position="110"/>
        <end position="132"/>
    </location>
</feature>
<dbReference type="InterPro" id="IPR037185">
    <property type="entry name" value="EmrE-like"/>
</dbReference>
<protein>
    <submittedName>
        <fullName evidence="8">Permease of the drug/metabolite transporter (DMT) superfamily</fullName>
    </submittedName>
</protein>
<feature type="transmembrane region" description="Helical" evidence="6">
    <location>
        <begin position="263"/>
        <end position="284"/>
    </location>
</feature>
<dbReference type="AlphaFoldDB" id="A0A1I0HNM2"/>
<comment type="similarity">
    <text evidence="2">Belongs to the EamA transporter family.</text>
</comment>
<dbReference type="Proteomes" id="UP000199181">
    <property type="component" value="Unassembled WGS sequence"/>
</dbReference>
<sequence length="318" mass="33778">MLRPALPMALSPPAALKPATHPVKLAVAYCTCFLLWGSTWAVVKAGLDDLPPLRFAGIRMLLAGLMLLPFARAQGMKLGMRTTGQLMGLGCLQLSIPFALLFIGQQWVPTSWASLLFSTFPVWLLLVGRVLMPDQPLTAPKLFAAGLGVVGVVALQYSQLGQMEVSHLVWLGGLCILASTGFMAVANVLVKRHMAHVPPLVLVFIQTLSSAVPLLGASLLLEGGQPANWTPRAVMAVVYLALGGTVVTYGCYYWLLQRMSLTAAGVMSLLDTLVAVALGVVMLHEPLTPSLILGGTLILSSAAMAQFTPERSRQTAPA</sequence>
<keyword evidence="4 6" id="KW-1133">Transmembrane helix</keyword>
<dbReference type="EMBL" id="FOIJ01000005">
    <property type="protein sequence ID" value="SET85556.1"/>
    <property type="molecule type" value="Genomic_DNA"/>
</dbReference>